<dbReference type="Proteomes" id="UP000629611">
    <property type="component" value="Unassembled WGS sequence"/>
</dbReference>
<dbReference type="InterPro" id="IPR001387">
    <property type="entry name" value="Cro/C1-type_HTH"/>
</dbReference>
<evidence type="ECO:0000313" key="2">
    <source>
        <dbReference type="EMBL" id="MBI6713731.1"/>
    </source>
</evidence>
<evidence type="ECO:0000313" key="3">
    <source>
        <dbReference type="Proteomes" id="UP000629611"/>
    </source>
</evidence>
<accession>A0AAW4DV97</accession>
<feature type="domain" description="HTH cro/C1-type" evidence="1">
    <location>
        <begin position="16"/>
        <end position="70"/>
    </location>
</feature>
<protein>
    <submittedName>
        <fullName evidence="2">Helix-turn-helix transcriptional regulator</fullName>
    </submittedName>
</protein>
<proteinExistence type="predicted"/>
<organism evidence="2 3">
    <name type="scientific">Pseudomonas syringae</name>
    <dbReference type="NCBI Taxonomy" id="317"/>
    <lineage>
        <taxon>Bacteria</taxon>
        <taxon>Pseudomonadati</taxon>
        <taxon>Pseudomonadota</taxon>
        <taxon>Gammaproteobacteria</taxon>
        <taxon>Pseudomonadales</taxon>
        <taxon>Pseudomonadaceae</taxon>
        <taxon>Pseudomonas</taxon>
    </lineage>
</organism>
<gene>
    <name evidence="2" type="ORF">YA0595_11160</name>
</gene>
<reference evidence="2" key="1">
    <citation type="submission" date="2020-12" db="EMBL/GenBank/DDBJ databases">
        <title>Comparative genomic insights into the epidemiology and virulence of plant pathogenic Pseudomonads from Turkey.</title>
        <authorList>
            <person name="Dillon M."/>
            <person name="Ruiz-Bedoya T."/>
            <person name="Bendalovic-Torma C."/>
            <person name="Guttman K.M."/>
            <person name="Kwak H."/>
            <person name="Middleton M.A."/>
            <person name="Wang P.W."/>
            <person name="Horuz S."/>
            <person name="Aysan Y."/>
            <person name="Guttman D.S."/>
        </authorList>
    </citation>
    <scope>NUCLEOTIDE SEQUENCE</scope>
    <source>
        <strain evidence="2">CT_2_2</strain>
    </source>
</reference>
<dbReference type="Pfam" id="PF13560">
    <property type="entry name" value="HTH_31"/>
    <property type="match status" value="1"/>
</dbReference>
<name>A0AAW4DV97_PSESX</name>
<dbReference type="Gene3D" id="1.10.260.40">
    <property type="entry name" value="lambda repressor-like DNA-binding domains"/>
    <property type="match status" value="1"/>
</dbReference>
<dbReference type="GO" id="GO:0003677">
    <property type="term" value="F:DNA binding"/>
    <property type="evidence" value="ECO:0007669"/>
    <property type="project" value="InterPro"/>
</dbReference>
<dbReference type="AlphaFoldDB" id="A0AAW4DV97"/>
<dbReference type="RefSeq" id="WP_007245638.1">
    <property type="nucleotide sequence ID" value="NZ_CP034558.1"/>
</dbReference>
<dbReference type="PANTHER" id="PTHR43236:SF1">
    <property type="entry name" value="BLL7220 PROTEIN"/>
    <property type="match status" value="1"/>
</dbReference>
<dbReference type="PROSITE" id="PS50943">
    <property type="entry name" value="HTH_CROC1"/>
    <property type="match status" value="1"/>
</dbReference>
<dbReference type="PANTHER" id="PTHR43236">
    <property type="entry name" value="ANTITOXIN HIGA1"/>
    <property type="match status" value="1"/>
</dbReference>
<evidence type="ECO:0000259" key="1">
    <source>
        <dbReference type="PROSITE" id="PS50943"/>
    </source>
</evidence>
<dbReference type="CDD" id="cd00093">
    <property type="entry name" value="HTH_XRE"/>
    <property type="match status" value="1"/>
</dbReference>
<dbReference type="EMBL" id="JAEIKK010000028">
    <property type="protein sequence ID" value="MBI6713731.1"/>
    <property type="molecule type" value="Genomic_DNA"/>
</dbReference>
<dbReference type="SMART" id="SM00530">
    <property type="entry name" value="HTH_XRE"/>
    <property type="match status" value="1"/>
</dbReference>
<dbReference type="SUPFAM" id="SSF47413">
    <property type="entry name" value="lambda repressor-like DNA-binding domains"/>
    <property type="match status" value="1"/>
</dbReference>
<comment type="caution">
    <text evidence="2">The sequence shown here is derived from an EMBL/GenBank/DDBJ whole genome shotgun (WGS) entry which is preliminary data.</text>
</comment>
<dbReference type="InterPro" id="IPR010982">
    <property type="entry name" value="Lambda_DNA-bd_dom_sf"/>
</dbReference>
<sequence>MSETDNEERLQIAERLRTAREYLGLSQAEIAQLVGLTRTAITGIESGARKVEATELKRLSSIYRRSVEYLLTGCEPAYSGPEQFAFLARAIKGLTQKDVDEVARFAKFLRASKAN</sequence>
<dbReference type="InterPro" id="IPR052345">
    <property type="entry name" value="Rad_response_metalloprotease"/>
</dbReference>